<dbReference type="KEGG" id="cin:100175085"/>
<keyword evidence="1" id="KW-1133">Transmembrane helix</keyword>
<dbReference type="GeneID" id="100175085"/>
<dbReference type="OrthoDB" id="9924288at2759"/>
<reference evidence="2" key="2">
    <citation type="submission" date="2025-08" db="UniProtKB">
        <authorList>
            <consortium name="Ensembl"/>
        </authorList>
    </citation>
    <scope>IDENTIFICATION</scope>
</reference>
<evidence type="ECO:0000313" key="2">
    <source>
        <dbReference type="Ensembl" id="ENSCINP00000015538.3"/>
    </source>
</evidence>
<name>F7A405_CIOIN</name>
<reference evidence="3" key="1">
    <citation type="journal article" date="2002" name="Science">
        <title>The draft genome of Ciona intestinalis: insights into chordate and vertebrate origins.</title>
        <authorList>
            <person name="Dehal P."/>
            <person name="Satou Y."/>
            <person name="Campbell R.K."/>
            <person name="Chapman J."/>
            <person name="Degnan B."/>
            <person name="De Tomaso A."/>
            <person name="Davidson B."/>
            <person name="Di Gregorio A."/>
            <person name="Gelpke M."/>
            <person name="Goodstein D.M."/>
            <person name="Harafuji N."/>
            <person name="Hastings K.E."/>
            <person name="Ho I."/>
            <person name="Hotta K."/>
            <person name="Huang W."/>
            <person name="Kawashima T."/>
            <person name="Lemaire P."/>
            <person name="Martinez D."/>
            <person name="Meinertzhagen I.A."/>
            <person name="Necula S."/>
            <person name="Nonaka M."/>
            <person name="Putnam N."/>
            <person name="Rash S."/>
            <person name="Saiga H."/>
            <person name="Satake M."/>
            <person name="Terry A."/>
            <person name="Yamada L."/>
            <person name="Wang H.G."/>
            <person name="Awazu S."/>
            <person name="Azumi K."/>
            <person name="Boore J."/>
            <person name="Branno M."/>
            <person name="Chin-Bow S."/>
            <person name="DeSantis R."/>
            <person name="Doyle S."/>
            <person name="Francino P."/>
            <person name="Keys D.N."/>
            <person name="Haga S."/>
            <person name="Hayashi H."/>
            <person name="Hino K."/>
            <person name="Imai K.S."/>
            <person name="Inaba K."/>
            <person name="Kano S."/>
            <person name="Kobayashi K."/>
            <person name="Kobayashi M."/>
            <person name="Lee B.I."/>
            <person name="Makabe K.W."/>
            <person name="Manohar C."/>
            <person name="Matassi G."/>
            <person name="Medina M."/>
            <person name="Mochizuki Y."/>
            <person name="Mount S."/>
            <person name="Morishita T."/>
            <person name="Miura S."/>
            <person name="Nakayama A."/>
            <person name="Nishizaka S."/>
            <person name="Nomoto H."/>
            <person name="Ohta F."/>
            <person name="Oishi K."/>
            <person name="Rigoutsos I."/>
            <person name="Sano M."/>
            <person name="Sasaki A."/>
            <person name="Sasakura Y."/>
            <person name="Shoguchi E."/>
            <person name="Shin-i T."/>
            <person name="Spagnuolo A."/>
            <person name="Stainier D."/>
            <person name="Suzuki M.M."/>
            <person name="Tassy O."/>
            <person name="Takatori N."/>
            <person name="Tokuoka M."/>
            <person name="Yagi K."/>
            <person name="Yoshizaki F."/>
            <person name="Wada S."/>
            <person name="Zhang C."/>
            <person name="Hyatt P.D."/>
            <person name="Larimer F."/>
            <person name="Detter C."/>
            <person name="Doggett N."/>
            <person name="Glavina T."/>
            <person name="Hawkins T."/>
            <person name="Richardson P."/>
            <person name="Lucas S."/>
            <person name="Kohara Y."/>
            <person name="Levine M."/>
            <person name="Satoh N."/>
            <person name="Rokhsar D.S."/>
        </authorList>
    </citation>
    <scope>NUCLEOTIDE SEQUENCE [LARGE SCALE GENOMIC DNA]</scope>
</reference>
<gene>
    <name evidence="2" type="primary">LOC100175085</name>
</gene>
<dbReference type="GeneTree" id="ENSGT00390000009386"/>
<dbReference type="HOGENOM" id="CLU_135112_1_0_1"/>
<dbReference type="RefSeq" id="XP_002120752.1">
    <property type="nucleotide sequence ID" value="XM_002120716.5"/>
</dbReference>
<dbReference type="InParanoid" id="F7A405"/>
<dbReference type="Proteomes" id="UP000008144">
    <property type="component" value="Unassembled WGS sequence"/>
</dbReference>
<sequence length="176" mass="19965">MEGKETTSVFFQISHFLAAIYFALSAYVQTNDPDPEIWIPIYLLPATIALCTAAKPSFTEFSVVSKLNDLIVMGCCIYGGFILDSSYKFEENIFHWVVHDEAGREFGGLLVICLWTICMHGSSTTRTKRSLLFLCIIVLSPALLWVYIYMNKSFRSLWPKHCQTALYPDLVSKAEL</sequence>
<organism evidence="2 3">
    <name type="scientific">Ciona intestinalis</name>
    <name type="common">Transparent sea squirt</name>
    <name type="synonym">Ascidia intestinalis</name>
    <dbReference type="NCBI Taxonomy" id="7719"/>
    <lineage>
        <taxon>Eukaryota</taxon>
        <taxon>Metazoa</taxon>
        <taxon>Chordata</taxon>
        <taxon>Tunicata</taxon>
        <taxon>Ascidiacea</taxon>
        <taxon>Phlebobranchia</taxon>
        <taxon>Cionidae</taxon>
        <taxon>Ciona</taxon>
    </lineage>
</organism>
<protein>
    <submittedName>
        <fullName evidence="2">Transmembrane protein 220</fullName>
    </submittedName>
</protein>
<keyword evidence="1" id="KW-0472">Membrane</keyword>
<evidence type="ECO:0000256" key="1">
    <source>
        <dbReference type="SAM" id="Phobius"/>
    </source>
</evidence>
<dbReference type="AlphaFoldDB" id="F7A405"/>
<reference evidence="2" key="3">
    <citation type="submission" date="2025-09" db="UniProtKB">
        <authorList>
            <consortium name="Ensembl"/>
        </authorList>
    </citation>
    <scope>IDENTIFICATION</scope>
</reference>
<accession>A0A1W2W464</accession>
<accession>F7A405</accession>
<keyword evidence="3" id="KW-1185">Reference proteome</keyword>
<feature type="transmembrane region" description="Helical" evidence="1">
    <location>
        <begin position="107"/>
        <end position="124"/>
    </location>
</feature>
<proteinExistence type="predicted"/>
<dbReference type="PANTHER" id="PTHR34262:SF1">
    <property type="entry name" value="TRANSMEMBRANE PROTEIN 220"/>
    <property type="match status" value="1"/>
</dbReference>
<dbReference type="PANTHER" id="PTHR34262">
    <property type="entry name" value="TRANSMEMBRANE PROTEIN 220"/>
    <property type="match status" value="1"/>
</dbReference>
<evidence type="ECO:0000313" key="3">
    <source>
        <dbReference type="Proteomes" id="UP000008144"/>
    </source>
</evidence>
<keyword evidence="1" id="KW-0812">Transmembrane</keyword>
<dbReference type="Ensembl" id="ENSCINT00000015538.3">
    <property type="protein sequence ID" value="ENSCINP00000015538.3"/>
    <property type="gene ID" value="ENSCING00000007587.3"/>
</dbReference>
<feature type="transmembrane region" description="Helical" evidence="1">
    <location>
        <begin position="70"/>
        <end position="87"/>
    </location>
</feature>
<dbReference type="InterPro" id="IPR029377">
    <property type="entry name" value="TMEM220"/>
</dbReference>
<feature type="transmembrane region" description="Helical" evidence="1">
    <location>
        <begin position="131"/>
        <end position="150"/>
    </location>
</feature>
<feature type="transmembrane region" description="Helical" evidence="1">
    <location>
        <begin position="9"/>
        <end position="27"/>
    </location>
</feature>
<dbReference type="Pfam" id="PF15071">
    <property type="entry name" value="TMEM220"/>
    <property type="match status" value="1"/>
</dbReference>
<dbReference type="OMA" id="WAPALWR"/>
<feature type="transmembrane region" description="Helical" evidence="1">
    <location>
        <begin position="39"/>
        <end position="58"/>
    </location>
</feature>